<dbReference type="InterPro" id="IPR023801">
    <property type="entry name" value="His_deacetylse_dom"/>
</dbReference>
<dbReference type="PaxDb" id="523849-OCC_13740"/>
<proteinExistence type="predicted"/>
<gene>
    <name evidence="2" type="ORF">OCC_13740</name>
</gene>
<dbReference type="Gene3D" id="3.40.800.20">
    <property type="entry name" value="Histone deacetylase domain"/>
    <property type="match status" value="1"/>
</dbReference>
<dbReference type="PANTHER" id="PTHR10625">
    <property type="entry name" value="HISTONE DEACETYLASE HDAC1-RELATED"/>
    <property type="match status" value="1"/>
</dbReference>
<organism evidence="2 3">
    <name type="scientific">Thermococcus litoralis (strain ATCC 51850 / DSM 5473 / JCM 8560 / NS-C)</name>
    <dbReference type="NCBI Taxonomy" id="523849"/>
    <lineage>
        <taxon>Archaea</taxon>
        <taxon>Methanobacteriati</taxon>
        <taxon>Methanobacteriota</taxon>
        <taxon>Thermococci</taxon>
        <taxon>Thermococcales</taxon>
        <taxon>Thermococcaceae</taxon>
        <taxon>Thermococcus</taxon>
    </lineage>
</organism>
<dbReference type="HOGENOM" id="CLU_2010213_0_0_2"/>
<dbReference type="KEGG" id="tlt:OCC_13740"/>
<dbReference type="STRING" id="523849.OCC_13740"/>
<reference evidence="2 3" key="1">
    <citation type="journal article" date="2012" name="J. Bacteriol.">
        <title>Genome sequence of the model hyperthermophilic archaeon Thermococcus litoralis NS-C.</title>
        <authorList>
            <person name="Gardner A.F."/>
            <person name="Kumar S."/>
            <person name="Perler F.B."/>
        </authorList>
    </citation>
    <scope>NUCLEOTIDE SEQUENCE [LARGE SCALE GENOMIC DNA]</scope>
    <source>
        <strain evidence="3">ATCC 51850 / DSM 5473 / JCM 8560 / NS-C</strain>
    </source>
</reference>
<keyword evidence="3" id="KW-1185">Reference proteome</keyword>
<feature type="domain" description="Histone deacetylase" evidence="1">
    <location>
        <begin position="2"/>
        <end position="76"/>
    </location>
</feature>
<dbReference type="GO" id="GO:0004407">
    <property type="term" value="F:histone deacetylase activity"/>
    <property type="evidence" value="ECO:0007669"/>
    <property type="project" value="TreeGrafter"/>
</dbReference>
<evidence type="ECO:0000313" key="3">
    <source>
        <dbReference type="Proteomes" id="UP000015502"/>
    </source>
</evidence>
<name>S6A4I4_THELN</name>
<accession>S6A4I4</accession>
<protein>
    <recommendedName>
        <fullName evidence="1">Histone deacetylase domain-containing protein</fullName>
    </recommendedName>
</protein>
<dbReference type="InterPro" id="IPR037138">
    <property type="entry name" value="His_deacetylse_dom_sf"/>
</dbReference>
<dbReference type="GO" id="GO:0040029">
    <property type="term" value="P:epigenetic regulation of gene expression"/>
    <property type="evidence" value="ECO:0007669"/>
    <property type="project" value="TreeGrafter"/>
</dbReference>
<dbReference type="Pfam" id="PF00850">
    <property type="entry name" value="Hist_deacetyl"/>
    <property type="match status" value="1"/>
</dbReference>
<sequence>MPHYSKDDDYIFAWREIVIPVLENIEPKVVVVSAGFDAFRNDGLATMELTERFYHFAGASLSKFSLAVVLEGGYSVGLRKGLPAFVSGYLSREAPIGEVRPSHESVKVVEAAKKIYGKWWEIK</sequence>
<dbReference type="SUPFAM" id="SSF52768">
    <property type="entry name" value="Arginase/deacetylase"/>
    <property type="match status" value="1"/>
</dbReference>
<dbReference type="EMBL" id="CP006670">
    <property type="protein sequence ID" value="AGT34237.1"/>
    <property type="molecule type" value="Genomic_DNA"/>
</dbReference>
<evidence type="ECO:0000313" key="2">
    <source>
        <dbReference type="EMBL" id="AGT34237.1"/>
    </source>
</evidence>
<evidence type="ECO:0000259" key="1">
    <source>
        <dbReference type="Pfam" id="PF00850"/>
    </source>
</evidence>
<dbReference type="PANTHER" id="PTHR10625:SF10">
    <property type="entry name" value="HISTONE DEACETYLASE HDAC1"/>
    <property type="match status" value="1"/>
</dbReference>
<dbReference type="Proteomes" id="UP000015502">
    <property type="component" value="Chromosome"/>
</dbReference>
<dbReference type="AlphaFoldDB" id="S6A4I4"/>
<dbReference type="InterPro" id="IPR023696">
    <property type="entry name" value="Ureohydrolase_dom_sf"/>
</dbReference>